<evidence type="ECO:0000313" key="3">
    <source>
        <dbReference type="EMBL" id="KZL67853.1"/>
    </source>
</evidence>
<evidence type="ECO:0000256" key="1">
    <source>
        <dbReference type="SAM" id="MobiDB-lite"/>
    </source>
</evidence>
<feature type="compositionally biased region" description="Low complexity" evidence="1">
    <location>
        <begin position="385"/>
        <end position="398"/>
    </location>
</feature>
<dbReference type="GO" id="GO:0003677">
    <property type="term" value="F:DNA binding"/>
    <property type="evidence" value="ECO:0007669"/>
    <property type="project" value="InterPro"/>
</dbReference>
<reference evidence="3 4" key="1">
    <citation type="submission" date="2015-06" db="EMBL/GenBank/DDBJ databases">
        <title>Survival trade-offs in plant roots during colonization by closely related pathogenic and mutualistic fungi.</title>
        <authorList>
            <person name="Hacquard S."/>
            <person name="Kracher B."/>
            <person name="Hiruma K."/>
            <person name="Weinman A."/>
            <person name="Muench P."/>
            <person name="Garrido Oter R."/>
            <person name="Ver Loren van Themaat E."/>
            <person name="Dallerey J.-F."/>
            <person name="Damm U."/>
            <person name="Henrissat B."/>
            <person name="Lespinet O."/>
            <person name="Thon M."/>
            <person name="Kemen E."/>
            <person name="McHardy A.C."/>
            <person name="Schulze-Lefert P."/>
            <person name="O'Connell R.J."/>
        </authorList>
    </citation>
    <scope>NUCLEOTIDE SEQUENCE [LARGE SCALE GENOMIC DNA]</scope>
    <source>
        <strain evidence="3 4">0861</strain>
    </source>
</reference>
<dbReference type="AlphaFoldDB" id="A0A161W8R4"/>
<dbReference type="GO" id="GO:0046983">
    <property type="term" value="F:protein dimerization activity"/>
    <property type="evidence" value="ECO:0007669"/>
    <property type="project" value="InterPro"/>
</dbReference>
<keyword evidence="4" id="KW-1185">Reference proteome</keyword>
<proteinExistence type="predicted"/>
<dbReference type="SUPFAM" id="SSF52047">
    <property type="entry name" value="RNI-like"/>
    <property type="match status" value="1"/>
</dbReference>
<dbReference type="Gene3D" id="3.80.10.10">
    <property type="entry name" value="Ribonuclease Inhibitor"/>
    <property type="match status" value="1"/>
</dbReference>
<sequence>MDTLPIEIITHIASFMKVGDLSNFRLAHSHLANVTFRLLAKHLRVLNVVDDLRDLVAFVSAKDNGYYTEAVTLLHGRWPICDFDEWVAHPLQLNEFLPQTPSTTRRRQDAFMNYRTFAENEAHRDTDSDLAKLKRALSFLPKLRHLTVSHIHTKGWKPVGPQKYLALRKRIWMAPYINDSIGETSQNLFRLLPSLSSVQQLSMEGRLDPSFISIAAPITQITILELKAVQLYDPEGQSLLSLLHAFPSLKELSLGFISTEIMAPVDEIHLKSLSKLHLHPTSIDISVEDEKSRLLTRFLEEQGNPARCFRTRRDGLIFKAHTLQSLVPDAKVAVFTFFEGRLYSYQSHDNWPVNPFELKGMMVLPDDQKLPDHFTTVTVSRESRQGSSASGSSTTTKSEAPDDVISMLDIEDPPPYPTHDRANTTTSGLETTASSRAATPLISSSVERLPTSSPSSSIAKRTLPSSVARGYEKLSSTTLSGGVRKATCAKTRVQDLPPRKMVDNTMWWINVKTNAPGLPGLLLEENTLTYNPAQNIPQLLMVVGASRKRGFLRRAYPKVSWLETKGHFNFVECDKSTALLDCNLLADLPRAQGGPLPGHVIRHCLESVRQTPTAALQVISARLFYPFASTLVFFADDFGGPEDAADILANWVTTSQQATIPPHLFVITESTVPSKAFMAMVKSKMMCFTLRKAPESPSSPTEAERMLMRHFANVTLISPSNYKYRPQTTQKHRLTGLHLGRLFDLAIHQLLQNEPFDLLKAWRSLYPSPIQAGLLLTQICTEAMERGIDPLGVASSSLASDPLVHHLPADYVFTSYEKEMVDVEVLCRKHNLPDQFRREFCERANETMPTTRPWEADTTRLSAVVGLPSLEISPSRKLVGSTKPTKRIQIRRRLGVKGGFSLRSVNQHQCCVAYMNDSSKCYGNYVPALEGLEALADFECNKAWPSAQSYKVHLASTQSRVRRLLVKGFRSASGS</sequence>
<organism evidence="3 4">
    <name type="scientific">Colletotrichum tofieldiae</name>
    <dbReference type="NCBI Taxonomy" id="708197"/>
    <lineage>
        <taxon>Eukaryota</taxon>
        <taxon>Fungi</taxon>
        <taxon>Dikarya</taxon>
        <taxon>Ascomycota</taxon>
        <taxon>Pezizomycotina</taxon>
        <taxon>Sordariomycetes</taxon>
        <taxon>Hypocreomycetidae</taxon>
        <taxon>Glomerellales</taxon>
        <taxon>Glomerellaceae</taxon>
        <taxon>Colletotrichum</taxon>
        <taxon>Colletotrichum spaethianum species complex</taxon>
    </lineage>
</organism>
<evidence type="ECO:0000313" key="4">
    <source>
        <dbReference type="Proteomes" id="UP000076552"/>
    </source>
</evidence>
<comment type="caution">
    <text evidence="3">The sequence shown here is derived from an EMBL/GenBank/DDBJ whole genome shotgun (WGS) entry which is preliminary data.</text>
</comment>
<dbReference type="Proteomes" id="UP000076552">
    <property type="component" value="Unassembled WGS sequence"/>
</dbReference>
<accession>A0A161W8R4</accession>
<dbReference type="PROSITE" id="PS50066">
    <property type="entry name" value="MADS_BOX_2"/>
    <property type="match status" value="1"/>
</dbReference>
<feature type="region of interest" description="Disordered" evidence="1">
    <location>
        <begin position="377"/>
        <end position="463"/>
    </location>
</feature>
<dbReference type="InterPro" id="IPR002100">
    <property type="entry name" value="TF_MADSbox"/>
</dbReference>
<gene>
    <name evidence="3" type="ORF">CT0861_00869</name>
</gene>
<feature type="compositionally biased region" description="Polar residues" evidence="1">
    <location>
        <begin position="423"/>
        <end position="463"/>
    </location>
</feature>
<dbReference type="EMBL" id="LFIV01000137">
    <property type="protein sequence ID" value="KZL67853.1"/>
    <property type="molecule type" value="Genomic_DNA"/>
</dbReference>
<dbReference type="InterPro" id="IPR032675">
    <property type="entry name" value="LRR_dom_sf"/>
</dbReference>
<name>A0A161W8R4_9PEZI</name>
<evidence type="ECO:0000259" key="2">
    <source>
        <dbReference type="PROSITE" id="PS50066"/>
    </source>
</evidence>
<protein>
    <recommendedName>
        <fullName evidence="2">MADS-box domain-containing protein</fullName>
    </recommendedName>
</protein>
<feature type="domain" description="MADS-box" evidence="2">
    <location>
        <begin position="289"/>
        <end position="349"/>
    </location>
</feature>